<reference evidence="4 5" key="1">
    <citation type="journal article" date="2021" name="Hortic Res">
        <title>The domestication of Cucurbita argyrosperma as revealed by the genome of its wild relative.</title>
        <authorList>
            <person name="Barrera-Redondo J."/>
            <person name="Sanchez-de la Vega G."/>
            <person name="Aguirre-Liguori J.A."/>
            <person name="Castellanos-Morales G."/>
            <person name="Gutierrez-Guerrero Y.T."/>
            <person name="Aguirre-Dugua X."/>
            <person name="Aguirre-Planter E."/>
            <person name="Tenaillon M.I."/>
            <person name="Lira-Saade R."/>
            <person name="Eguiarte L.E."/>
        </authorList>
    </citation>
    <scope>NUCLEOTIDE SEQUENCE [LARGE SCALE GENOMIC DNA]</scope>
    <source>
        <strain evidence="4">JBR-2021</strain>
    </source>
</reference>
<proteinExistence type="inferred from homology"/>
<accession>A0AAV6NF09</accession>
<dbReference type="PANTHER" id="PTHR21027">
    <property type="entry name" value="TRNA-SPLICING ENDONUCLEASE SUBUNIT SEN54"/>
    <property type="match status" value="1"/>
</dbReference>
<dbReference type="EMBL" id="JAGKQH010000006">
    <property type="protein sequence ID" value="KAG6596967.1"/>
    <property type="molecule type" value="Genomic_DNA"/>
</dbReference>
<dbReference type="InterPro" id="IPR022043">
    <property type="entry name" value="CAF1A_DD"/>
</dbReference>
<dbReference type="AlphaFoldDB" id="A0AAV6NF09"/>
<evidence type="ECO:0000256" key="2">
    <source>
        <dbReference type="ARBA" id="ARBA00022694"/>
    </source>
</evidence>
<name>A0AAV6NF09_9ROSI</name>
<feature type="non-terminal residue" evidence="4">
    <location>
        <position position="1"/>
    </location>
</feature>
<organism evidence="4 5">
    <name type="scientific">Cucurbita argyrosperma subsp. sororia</name>
    <dbReference type="NCBI Taxonomy" id="37648"/>
    <lineage>
        <taxon>Eukaryota</taxon>
        <taxon>Viridiplantae</taxon>
        <taxon>Streptophyta</taxon>
        <taxon>Embryophyta</taxon>
        <taxon>Tracheophyta</taxon>
        <taxon>Spermatophyta</taxon>
        <taxon>Magnoliopsida</taxon>
        <taxon>eudicotyledons</taxon>
        <taxon>Gunneridae</taxon>
        <taxon>Pentapetalae</taxon>
        <taxon>rosids</taxon>
        <taxon>fabids</taxon>
        <taxon>Cucurbitales</taxon>
        <taxon>Cucurbitaceae</taxon>
        <taxon>Cucurbiteae</taxon>
        <taxon>Cucurbita</taxon>
    </lineage>
</organism>
<evidence type="ECO:0000259" key="3">
    <source>
        <dbReference type="PROSITE" id="PS51203"/>
    </source>
</evidence>
<dbReference type="Pfam" id="PF12928">
    <property type="entry name" value="tRNA_int_end_N2"/>
    <property type="match status" value="1"/>
</dbReference>
<protein>
    <submittedName>
        <fullName evidence="4">Chromatin assembly factor 1 subunit FAS1</fullName>
    </submittedName>
</protein>
<dbReference type="InterPro" id="IPR024337">
    <property type="entry name" value="tRNA_splic_suSen54"/>
</dbReference>
<dbReference type="Pfam" id="PF04969">
    <property type="entry name" value="CS"/>
    <property type="match status" value="1"/>
</dbReference>
<dbReference type="InterPro" id="IPR007052">
    <property type="entry name" value="CS_dom"/>
</dbReference>
<evidence type="ECO:0000256" key="1">
    <source>
        <dbReference type="ARBA" id="ARBA00005736"/>
    </source>
</evidence>
<dbReference type="PROSITE" id="PS51203">
    <property type="entry name" value="CS"/>
    <property type="match status" value="1"/>
</dbReference>
<keyword evidence="2" id="KW-0819">tRNA processing</keyword>
<dbReference type="GO" id="GO:0006950">
    <property type="term" value="P:response to stress"/>
    <property type="evidence" value="ECO:0007669"/>
    <property type="project" value="UniProtKB-ARBA"/>
</dbReference>
<dbReference type="GO" id="GO:0000214">
    <property type="term" value="C:tRNA-intron endonuclease complex"/>
    <property type="evidence" value="ECO:0007669"/>
    <property type="project" value="TreeGrafter"/>
</dbReference>
<dbReference type="Proteomes" id="UP000685013">
    <property type="component" value="Chromosome 6"/>
</dbReference>
<keyword evidence="5" id="KW-1185">Reference proteome</keyword>
<feature type="domain" description="CS" evidence="3">
    <location>
        <begin position="18"/>
        <end position="139"/>
    </location>
</feature>
<gene>
    <name evidence="4" type="primary">FAS1</name>
    <name evidence="4" type="ORF">SDJN03_10147</name>
</gene>
<dbReference type="GO" id="GO:0000379">
    <property type="term" value="P:tRNA-type intron splice site recognition and cleavage"/>
    <property type="evidence" value="ECO:0007669"/>
    <property type="project" value="TreeGrafter"/>
</dbReference>
<dbReference type="PANTHER" id="PTHR21027:SF1">
    <property type="entry name" value="TRNA-SPLICING ENDONUCLEASE SUBUNIT SEN54"/>
    <property type="match status" value="1"/>
</dbReference>
<sequence>MLVDDVVCNMFEWLQDCSRNPEVLWAQRSDKLYLTVALPDAKDISVKCEPHGVFTFSAKGLHGASFDFTLELFGSIVPQAALIFLALHRDSTNDDELDEERLVDGREEQITDDRTSHTEFCNSLPHVSKLNRGKGKQLLQFSKSYRPAFYGIWSTKSHVVGPRHPFRKDPYLDYDVDSCAKAEDDEDSEDGFFVPDGYLSENKGVEYDRMETDNVDEVKSTPSSKQDMGGKELCSLFKQQKYLYNMTKLALKKKSAIDFAHPIRTATRSFLMEATDWEISSGGASDDDDNFEQDIKEEEECLCSSGNMRKLQFRKHASTARWNDEMGMAEVLENKGSLWTTSGIVRCGKIYCSIEETLFLIEVGALHLLDHDNSSLSLKDVYKKVAEGKSECIWEQFEVYRHLKSLGYIVGKHKVPWSVKGARNGGDISSQSSIENKGSTDFGSEDEKSICELIDAIQLNEVTPIFDVYLPHSKFRKSSPGDPNFMVCLTRGYPPPKTDIEVIERKSGGIPMKYCHVEHGRVCFFSFDKVELPVLP</sequence>
<comment type="similarity">
    <text evidence="1">Belongs to the SEN54 family.</text>
</comment>
<dbReference type="Pfam" id="PF12253">
    <property type="entry name" value="CAF1A_dimeriz"/>
    <property type="match status" value="1"/>
</dbReference>
<dbReference type="InterPro" id="IPR024336">
    <property type="entry name" value="tRNA_splic_suSen54_N"/>
</dbReference>
<evidence type="ECO:0000313" key="4">
    <source>
        <dbReference type="EMBL" id="KAG6596967.1"/>
    </source>
</evidence>
<evidence type="ECO:0000313" key="5">
    <source>
        <dbReference type="Proteomes" id="UP000685013"/>
    </source>
</evidence>
<comment type="caution">
    <text evidence="4">The sequence shown here is derived from an EMBL/GenBank/DDBJ whole genome shotgun (WGS) entry which is preliminary data.</text>
</comment>